<dbReference type="InterPro" id="IPR051259">
    <property type="entry name" value="rRNA_Methyltransferase"/>
</dbReference>
<protein>
    <submittedName>
        <fullName evidence="4">SpoU rRNA Methylase family</fullName>
    </submittedName>
</protein>
<gene>
    <name evidence="4" type="ORF">DPX39_040051900</name>
</gene>
<dbReference type="PANTHER" id="PTHR43191">
    <property type="entry name" value="RRNA METHYLTRANSFERASE 3"/>
    <property type="match status" value="1"/>
</dbReference>
<dbReference type="GO" id="GO:0032259">
    <property type="term" value="P:methylation"/>
    <property type="evidence" value="ECO:0007669"/>
    <property type="project" value="UniProtKB-KW"/>
</dbReference>
<accession>A0A3L6LA66</accession>
<dbReference type="GO" id="GO:0003723">
    <property type="term" value="F:RNA binding"/>
    <property type="evidence" value="ECO:0007669"/>
    <property type="project" value="InterPro"/>
</dbReference>
<evidence type="ECO:0000256" key="1">
    <source>
        <dbReference type="ARBA" id="ARBA00022603"/>
    </source>
</evidence>
<organism evidence="4 5">
    <name type="scientific">Trypanosoma brucei equiperdum</name>
    <dbReference type="NCBI Taxonomy" id="630700"/>
    <lineage>
        <taxon>Eukaryota</taxon>
        <taxon>Discoba</taxon>
        <taxon>Euglenozoa</taxon>
        <taxon>Kinetoplastea</taxon>
        <taxon>Metakinetoplastina</taxon>
        <taxon>Trypanosomatida</taxon>
        <taxon>Trypanosomatidae</taxon>
        <taxon>Trypanosoma</taxon>
    </lineage>
</organism>
<evidence type="ECO:0000259" key="3">
    <source>
        <dbReference type="Pfam" id="PF00588"/>
    </source>
</evidence>
<name>A0A3L6LA66_9TRYP</name>
<dbReference type="InterPro" id="IPR029028">
    <property type="entry name" value="Alpha/beta_knot_MTases"/>
</dbReference>
<dbReference type="GO" id="GO:0008173">
    <property type="term" value="F:RNA methyltransferase activity"/>
    <property type="evidence" value="ECO:0007669"/>
    <property type="project" value="InterPro"/>
</dbReference>
<keyword evidence="1 4" id="KW-0489">Methyltransferase</keyword>
<dbReference type="Proteomes" id="UP000266743">
    <property type="component" value="Chromosome 4"/>
</dbReference>
<dbReference type="AlphaFoldDB" id="A0A3L6LA66"/>
<dbReference type="InterPro" id="IPR029026">
    <property type="entry name" value="tRNA_m1G_MTases_N"/>
</dbReference>
<keyword evidence="2" id="KW-0808">Transferase</keyword>
<dbReference type="SUPFAM" id="SSF75217">
    <property type="entry name" value="alpha/beta knot"/>
    <property type="match status" value="1"/>
</dbReference>
<evidence type="ECO:0000313" key="4">
    <source>
        <dbReference type="EMBL" id="RHW72976.1"/>
    </source>
</evidence>
<proteinExistence type="predicted"/>
<dbReference type="GO" id="GO:0006396">
    <property type="term" value="P:RNA processing"/>
    <property type="evidence" value="ECO:0007669"/>
    <property type="project" value="InterPro"/>
</dbReference>
<dbReference type="PANTHER" id="PTHR43191:SF14">
    <property type="entry name" value="TRNA_RRNA METHYLTRANSFERASE SPOU TYPE DOMAIN-CONTAINING PROTEIN"/>
    <property type="match status" value="1"/>
</dbReference>
<dbReference type="EMBL" id="QSBY01000004">
    <property type="protein sequence ID" value="RHW72976.1"/>
    <property type="molecule type" value="Genomic_DNA"/>
</dbReference>
<dbReference type="Gene3D" id="3.40.1280.10">
    <property type="match status" value="1"/>
</dbReference>
<reference evidence="4 5" key="1">
    <citation type="submission" date="2018-09" db="EMBL/GenBank/DDBJ databases">
        <title>whole genome sequence of T. equiperdum IVM-t1 strain.</title>
        <authorList>
            <person name="Suganuma K."/>
        </authorList>
    </citation>
    <scope>NUCLEOTIDE SEQUENCE [LARGE SCALE GENOMIC DNA]</scope>
    <source>
        <strain evidence="4 5">IVM-t1</strain>
    </source>
</reference>
<dbReference type="Pfam" id="PF00588">
    <property type="entry name" value="SpoU_methylase"/>
    <property type="match status" value="1"/>
</dbReference>
<evidence type="ECO:0000313" key="5">
    <source>
        <dbReference type="Proteomes" id="UP000266743"/>
    </source>
</evidence>
<feature type="domain" description="tRNA/rRNA methyltransferase SpoU type" evidence="3">
    <location>
        <begin position="174"/>
        <end position="342"/>
    </location>
</feature>
<dbReference type="InterPro" id="IPR001537">
    <property type="entry name" value="SpoU_MeTrfase"/>
</dbReference>
<comment type="caution">
    <text evidence="4">The sequence shown here is derived from an EMBL/GenBank/DDBJ whole genome shotgun (WGS) entry which is preliminary data.</text>
</comment>
<sequence length="373" mass="40218">MNTVKVLLRKRVLRAGAFEDTALALTNARSAGAEAKGRPIVLQSLDEVAQVTPTISFSGRQLWNSTKLLRENGNVRRSHGACVVGGASAIRRVWRDYKIRPNVVYVPDTEPTVASWCLEDELPTCIVRCSPVEINRGLLSAELADGHAAEFPIPASPSVETFLGEGKPSRLTSMLVLVGLRIPSNVGTLIRAAVEMGFESVLLINCLDPFGEKALRASEGTVFSPQFKIFEPGSDPVSALNSIAVEHNLLPLLALPSQKAETAFEVAKNLHKINATRRSQEAEGDAAASHNHIGPLLILGSEAKGLRDLAGEWSVPRKFVSVPLPNSTVESLNVSVAGFILIHAFRPAAEKHFVELEESARPRTLGDGPVLLR</sequence>
<evidence type="ECO:0000256" key="2">
    <source>
        <dbReference type="ARBA" id="ARBA00022679"/>
    </source>
</evidence>